<dbReference type="KEGG" id="ovi:T265_02770"/>
<keyword evidence="2 4" id="KW-0547">Nucleotide-binding</keyword>
<dbReference type="CTD" id="20316958"/>
<keyword evidence="4" id="KW-0963">Cytoplasm</keyword>
<dbReference type="OrthoDB" id="9982946at2759"/>
<sequence length="496" mass="54874">MELGDELNSGITPVKAQHPMARFTLISIDLDLGRIQQTDSNTQHQTGPDFCRNVNFLLRRLILLISFFDGSLSTYPSLELCICCLCCCSELADVDVSPFLVFLSGTILSSGMIGDVAQASIASTDSISMVSGIAGIERSSDFVTRLSRATLMTFILASNGGILSFQDDQQHHQGFLVASLVYVQRYDEPVLHECLEDLRLLNVFFSSETNDRVEKSTNHRGGILLTCQTMHHDIVSTSLAHVCLLRPVKLVGVALVQDAAFFEDLSWKHEGPDDVKRSSSSRADIMCSGLDMAFTSRTFVRPHTGSQQTVSFIGNGRWRLYPNRLEFRQTLAAFEQLRQLPESSNQQEEEAIKGVLRSWLHIFDDGAKSPLSVVIVDNIEGLIEYNPVGPRFSNFIVQAIRDLVSQPLKARQFDTAAFLSPGVNETRRCGRRNSRVPTKIIGGVSPMESGWHTKAQSETRPKLTGLMSFSSAYRKSARFTTSRSKASGSSCVFPEG</sequence>
<name>A0A075AI38_OPIVI</name>
<comment type="cofactor">
    <cofactor evidence="4">
        <name>Mg(2+)</name>
        <dbReference type="ChEBI" id="CHEBI:18420"/>
    </cofactor>
    <text evidence="4">Binds 1 Mg(2+) ion per subunit.</text>
</comment>
<dbReference type="RefSeq" id="XP_009165349.1">
    <property type="nucleotide sequence ID" value="XM_009167085.1"/>
</dbReference>
<evidence type="ECO:0000256" key="1">
    <source>
        <dbReference type="ARBA" id="ARBA00006914"/>
    </source>
</evidence>
<organism evidence="5 6">
    <name type="scientific">Opisthorchis viverrini</name>
    <name type="common">Southeast Asian liver fluke</name>
    <dbReference type="NCBI Taxonomy" id="6198"/>
    <lineage>
        <taxon>Eukaryota</taxon>
        <taxon>Metazoa</taxon>
        <taxon>Spiralia</taxon>
        <taxon>Lophotrochozoa</taxon>
        <taxon>Platyhelminthes</taxon>
        <taxon>Trematoda</taxon>
        <taxon>Digenea</taxon>
        <taxon>Opisthorchiida</taxon>
        <taxon>Opisthorchiata</taxon>
        <taxon>Opisthorchiidae</taxon>
        <taxon>Opisthorchis</taxon>
    </lineage>
</organism>
<evidence type="ECO:0000313" key="5">
    <source>
        <dbReference type="EMBL" id="KER30959.1"/>
    </source>
</evidence>
<dbReference type="GO" id="GO:0005524">
    <property type="term" value="F:ATP binding"/>
    <property type="evidence" value="ECO:0007669"/>
    <property type="project" value="UniProtKB-UniRule"/>
</dbReference>
<dbReference type="EMBL" id="KL596653">
    <property type="protein sequence ID" value="KER30959.1"/>
    <property type="molecule type" value="Genomic_DNA"/>
</dbReference>
<comment type="subcellular location">
    <subcellularLocation>
        <location evidence="4">Cytoplasm</location>
    </subcellularLocation>
</comment>
<dbReference type="PANTHER" id="PTHR23078">
    <property type="entry name" value="VESICULAR-FUSION PROTEIN NSF"/>
    <property type="match status" value="1"/>
</dbReference>
<comment type="function">
    <text evidence="4">Required for vesicle-mediated transport. Catalyzes the fusion of transport vesicles within the Golgi cisternae. Is also required for transport from the endoplasmic reticulum to the Golgi stack. Seems to function as a fusion protein required for the delivery of cargo proteins to all compartments of the Golgi stack independent of vesicle origin.</text>
</comment>
<dbReference type="GO" id="GO:0043001">
    <property type="term" value="P:Golgi to plasma membrane protein transport"/>
    <property type="evidence" value="ECO:0007669"/>
    <property type="project" value="TreeGrafter"/>
</dbReference>
<keyword evidence="4" id="KW-0653">Protein transport</keyword>
<evidence type="ECO:0000256" key="3">
    <source>
        <dbReference type="ARBA" id="ARBA00022840"/>
    </source>
</evidence>
<keyword evidence="4" id="KW-0460">Magnesium</keyword>
<evidence type="ECO:0000256" key="2">
    <source>
        <dbReference type="ARBA" id="ARBA00022741"/>
    </source>
</evidence>
<dbReference type="EC" id="3.6.4.6" evidence="4"/>
<keyword evidence="6" id="KW-1185">Reference proteome</keyword>
<dbReference type="GO" id="GO:0035494">
    <property type="term" value="P:SNARE complex disassembly"/>
    <property type="evidence" value="ECO:0007669"/>
    <property type="project" value="InterPro"/>
</dbReference>
<keyword evidence="4" id="KW-0378">Hydrolase</keyword>
<proteinExistence type="inferred from homology"/>
<reference evidence="5 6" key="1">
    <citation type="submission" date="2013-11" db="EMBL/GenBank/DDBJ databases">
        <title>Opisthorchis viverrini - life in the bile duct.</title>
        <authorList>
            <person name="Young N.D."/>
            <person name="Nagarajan N."/>
            <person name="Lin S.J."/>
            <person name="Korhonen P.K."/>
            <person name="Jex A.R."/>
            <person name="Hall R.S."/>
            <person name="Safavi-Hemami H."/>
            <person name="Kaewkong W."/>
            <person name="Bertrand D."/>
            <person name="Gao S."/>
            <person name="Seet Q."/>
            <person name="Wongkham S."/>
            <person name="Teh B.T."/>
            <person name="Wongkham C."/>
            <person name="Intapan P.M."/>
            <person name="Maleewong W."/>
            <person name="Yang X."/>
            <person name="Hu M."/>
            <person name="Wang Z."/>
            <person name="Hofmann A."/>
            <person name="Sternberg P.W."/>
            <person name="Tan P."/>
            <person name="Wang J."/>
            <person name="Gasser R.B."/>
        </authorList>
    </citation>
    <scope>NUCLEOTIDE SEQUENCE [LARGE SCALE GENOMIC DNA]</scope>
</reference>
<dbReference type="STRING" id="6198.A0A075AI38"/>
<comment type="catalytic activity">
    <reaction evidence="4">
        <text>ATP + H2O = ADP + phosphate + H(+)</text>
        <dbReference type="Rhea" id="RHEA:13065"/>
        <dbReference type="ChEBI" id="CHEBI:15377"/>
        <dbReference type="ChEBI" id="CHEBI:15378"/>
        <dbReference type="ChEBI" id="CHEBI:30616"/>
        <dbReference type="ChEBI" id="CHEBI:43474"/>
        <dbReference type="ChEBI" id="CHEBI:456216"/>
        <dbReference type="EC" id="3.6.4.6"/>
    </reaction>
</comment>
<protein>
    <recommendedName>
        <fullName evidence="4">Vesicle-fusing ATPase</fullName>
        <ecNumber evidence="4">3.6.4.6</ecNumber>
    </recommendedName>
</protein>
<dbReference type="PANTHER" id="PTHR23078:SF3">
    <property type="entry name" value="VESICLE-FUSING ATPASE"/>
    <property type="match status" value="1"/>
</dbReference>
<dbReference type="GO" id="GO:0006891">
    <property type="term" value="P:intra-Golgi vesicle-mediated transport"/>
    <property type="evidence" value="ECO:0007669"/>
    <property type="project" value="TreeGrafter"/>
</dbReference>
<dbReference type="InterPro" id="IPR039812">
    <property type="entry name" value="Vesicle-fus_ATPase"/>
</dbReference>
<dbReference type="GO" id="GO:0016887">
    <property type="term" value="F:ATP hydrolysis activity"/>
    <property type="evidence" value="ECO:0007669"/>
    <property type="project" value="InterPro"/>
</dbReference>
<accession>A0A075AI38</accession>
<keyword evidence="4" id="KW-0931">ER-Golgi transport</keyword>
<dbReference type="AlphaFoldDB" id="A0A075AI38"/>
<dbReference type="Proteomes" id="UP000054324">
    <property type="component" value="Unassembled WGS sequence"/>
</dbReference>
<keyword evidence="4" id="KW-0479">Metal-binding</keyword>
<keyword evidence="3 4" id="KW-0067">ATP-binding</keyword>
<keyword evidence="4" id="KW-0813">Transport</keyword>
<dbReference type="GeneID" id="20316958"/>
<evidence type="ECO:0000313" key="6">
    <source>
        <dbReference type="Proteomes" id="UP000054324"/>
    </source>
</evidence>
<dbReference type="GO" id="GO:0046872">
    <property type="term" value="F:metal ion binding"/>
    <property type="evidence" value="ECO:0007669"/>
    <property type="project" value="UniProtKB-UniRule"/>
</dbReference>
<comment type="similarity">
    <text evidence="1 4">Belongs to the AAA ATPase family.</text>
</comment>
<evidence type="ECO:0000256" key="4">
    <source>
        <dbReference type="RuleBase" id="RU367045"/>
    </source>
</evidence>
<dbReference type="GO" id="GO:0005795">
    <property type="term" value="C:Golgi stack"/>
    <property type="evidence" value="ECO:0007669"/>
    <property type="project" value="TreeGrafter"/>
</dbReference>
<gene>
    <name evidence="5" type="ORF">T265_02770</name>
</gene>